<dbReference type="OrthoDB" id="1122028at2"/>
<dbReference type="SUPFAM" id="SSF54975">
    <property type="entry name" value="Acylphosphatase/BLUF domain-like"/>
    <property type="match status" value="1"/>
</dbReference>
<evidence type="ECO:0000313" key="2">
    <source>
        <dbReference type="EMBL" id="PWA06190.1"/>
    </source>
</evidence>
<dbReference type="PROSITE" id="PS50925">
    <property type="entry name" value="BLUF"/>
    <property type="match status" value="1"/>
</dbReference>
<dbReference type="InterPro" id="IPR036046">
    <property type="entry name" value="Acylphosphatase-like_dom_sf"/>
</dbReference>
<organism evidence="2 3">
    <name type="scientific">Flavobacterium psychrotolerans</name>
    <dbReference type="NCBI Taxonomy" id="2169410"/>
    <lineage>
        <taxon>Bacteria</taxon>
        <taxon>Pseudomonadati</taxon>
        <taxon>Bacteroidota</taxon>
        <taxon>Flavobacteriia</taxon>
        <taxon>Flavobacteriales</taxon>
        <taxon>Flavobacteriaceae</taxon>
        <taxon>Flavobacterium</taxon>
    </lineage>
</organism>
<dbReference type="GO" id="GO:0071949">
    <property type="term" value="F:FAD binding"/>
    <property type="evidence" value="ECO:0007669"/>
    <property type="project" value="InterPro"/>
</dbReference>
<keyword evidence="3" id="KW-1185">Reference proteome</keyword>
<dbReference type="EMBL" id="QCZI01000004">
    <property type="protein sequence ID" value="PWA06190.1"/>
    <property type="molecule type" value="Genomic_DNA"/>
</dbReference>
<dbReference type="Pfam" id="PF04940">
    <property type="entry name" value="BLUF"/>
    <property type="match status" value="1"/>
</dbReference>
<dbReference type="AlphaFoldDB" id="A0A2U1JM12"/>
<dbReference type="Proteomes" id="UP000245449">
    <property type="component" value="Unassembled WGS sequence"/>
</dbReference>
<dbReference type="GO" id="GO:0009882">
    <property type="term" value="F:blue light photoreceptor activity"/>
    <property type="evidence" value="ECO:0007669"/>
    <property type="project" value="InterPro"/>
</dbReference>
<dbReference type="SMART" id="SM01034">
    <property type="entry name" value="BLUF"/>
    <property type="match status" value="1"/>
</dbReference>
<comment type="caution">
    <text evidence="2">The sequence shown here is derived from an EMBL/GenBank/DDBJ whole genome shotgun (WGS) entry which is preliminary data.</text>
</comment>
<accession>A0A2U1JM12</accession>
<dbReference type="Gene3D" id="3.30.70.100">
    <property type="match status" value="1"/>
</dbReference>
<name>A0A2U1JM12_9FLAO</name>
<protein>
    <recommendedName>
        <fullName evidence="1">BLUF domain-containing protein</fullName>
    </recommendedName>
</protein>
<gene>
    <name evidence="2" type="ORF">DB895_04635</name>
</gene>
<sequence length="141" mass="16249">MHRIIYLSSAIKPLSAEKIDSLLKQARKFNLENNITGVLLYLEGNFLQVIEGPSKSIISLFERIKKDKRHTGILTVCNDVIYEKQFPDWSMGFSPIVYKKLQKTIGLETFNRKELINLADNTAIGFINTFINSHRDKIMFV</sequence>
<feature type="domain" description="BLUF" evidence="1">
    <location>
        <begin position="1"/>
        <end position="92"/>
    </location>
</feature>
<dbReference type="InterPro" id="IPR007024">
    <property type="entry name" value="BLUF_domain"/>
</dbReference>
<proteinExistence type="predicted"/>
<evidence type="ECO:0000259" key="1">
    <source>
        <dbReference type="PROSITE" id="PS50925"/>
    </source>
</evidence>
<reference evidence="2 3" key="1">
    <citation type="submission" date="2018-04" db="EMBL/GenBank/DDBJ databases">
        <title>Flavobacterium sp. nov., isolated from glacier ice.</title>
        <authorList>
            <person name="Liu Q."/>
            <person name="Xin Y.-H."/>
        </authorList>
    </citation>
    <scope>NUCLEOTIDE SEQUENCE [LARGE SCALE GENOMIC DNA]</scope>
    <source>
        <strain evidence="2 3">RB1R5</strain>
    </source>
</reference>
<dbReference type="RefSeq" id="WP_116724193.1">
    <property type="nucleotide sequence ID" value="NZ_QCZI01000004.1"/>
</dbReference>
<evidence type="ECO:0000313" key="3">
    <source>
        <dbReference type="Proteomes" id="UP000245449"/>
    </source>
</evidence>